<feature type="domain" description="Terpene synthase N-terminal" evidence="2">
    <location>
        <begin position="30"/>
        <end position="174"/>
    </location>
</feature>
<dbReference type="InterPro" id="IPR050148">
    <property type="entry name" value="Terpene_synthase-like"/>
</dbReference>
<dbReference type="InterPro" id="IPR058594">
    <property type="entry name" value="PB1-like_dom_pln"/>
</dbReference>
<reference evidence="5" key="1">
    <citation type="submission" date="2023-04" db="EMBL/GenBank/DDBJ databases">
        <authorList>
            <person name="Vijverberg K."/>
            <person name="Xiong W."/>
            <person name="Schranz E."/>
        </authorList>
    </citation>
    <scope>NUCLEOTIDE SEQUENCE</scope>
</reference>
<dbReference type="Pfam" id="PF01397">
    <property type="entry name" value="Terpene_synth"/>
    <property type="match status" value="1"/>
</dbReference>
<evidence type="ECO:0000313" key="5">
    <source>
        <dbReference type="EMBL" id="CAI9279797.1"/>
    </source>
</evidence>
<dbReference type="SUPFAM" id="SSF48239">
    <property type="entry name" value="Terpenoid cyclases/Protein prenyltransferases"/>
    <property type="match status" value="1"/>
</dbReference>
<dbReference type="InterPro" id="IPR008949">
    <property type="entry name" value="Isoprenoid_synthase_dom_sf"/>
</dbReference>
<dbReference type="GO" id="GO:0010333">
    <property type="term" value="F:terpene synthase activity"/>
    <property type="evidence" value="ECO:0007669"/>
    <property type="project" value="InterPro"/>
</dbReference>
<dbReference type="InterPro" id="IPR008930">
    <property type="entry name" value="Terpenoid_cyclase/PrenylTrfase"/>
</dbReference>
<dbReference type="GO" id="GO:0016114">
    <property type="term" value="P:terpenoid biosynthetic process"/>
    <property type="evidence" value="ECO:0007669"/>
    <property type="project" value="InterPro"/>
</dbReference>
<organism evidence="5 6">
    <name type="scientific">Lactuca saligna</name>
    <name type="common">Willowleaf lettuce</name>
    <dbReference type="NCBI Taxonomy" id="75948"/>
    <lineage>
        <taxon>Eukaryota</taxon>
        <taxon>Viridiplantae</taxon>
        <taxon>Streptophyta</taxon>
        <taxon>Embryophyta</taxon>
        <taxon>Tracheophyta</taxon>
        <taxon>Spermatophyta</taxon>
        <taxon>Magnoliopsida</taxon>
        <taxon>eudicotyledons</taxon>
        <taxon>Gunneridae</taxon>
        <taxon>Pentapetalae</taxon>
        <taxon>asterids</taxon>
        <taxon>campanulids</taxon>
        <taxon>Asterales</taxon>
        <taxon>Asteraceae</taxon>
        <taxon>Cichorioideae</taxon>
        <taxon>Cichorieae</taxon>
        <taxon>Lactucinae</taxon>
        <taxon>Lactuca</taxon>
    </lineage>
</organism>
<dbReference type="Pfam" id="PF03936">
    <property type="entry name" value="Terpene_synth_C"/>
    <property type="match status" value="1"/>
</dbReference>
<dbReference type="SUPFAM" id="SSF48576">
    <property type="entry name" value="Terpenoid synthases"/>
    <property type="match status" value="1"/>
</dbReference>
<name>A0AA35YTT2_LACSI</name>
<keyword evidence="1" id="KW-0479">Metal-binding</keyword>
<evidence type="ECO:0000259" key="2">
    <source>
        <dbReference type="Pfam" id="PF01397"/>
    </source>
</evidence>
<dbReference type="InterPro" id="IPR036965">
    <property type="entry name" value="Terpene_synth_N_sf"/>
</dbReference>
<dbReference type="Gene3D" id="1.10.600.10">
    <property type="entry name" value="Farnesyl Diphosphate Synthase"/>
    <property type="match status" value="1"/>
</dbReference>
<keyword evidence="6" id="KW-1185">Reference proteome</keyword>
<dbReference type="Pfam" id="PF26130">
    <property type="entry name" value="PB1-like"/>
    <property type="match status" value="1"/>
</dbReference>
<dbReference type="PANTHER" id="PTHR31225">
    <property type="entry name" value="OS04G0344100 PROTEIN-RELATED"/>
    <property type="match status" value="1"/>
</dbReference>
<proteinExistence type="predicted"/>
<feature type="domain" description="Terpene synthase metal-binding" evidence="3">
    <location>
        <begin position="240"/>
        <end position="458"/>
    </location>
</feature>
<evidence type="ECO:0000259" key="4">
    <source>
        <dbReference type="Pfam" id="PF26130"/>
    </source>
</evidence>
<dbReference type="PANTHER" id="PTHR31225:SF214">
    <property type="entry name" value="(3S,6E)-NEROLIDOL SYNTHASE"/>
    <property type="match status" value="1"/>
</dbReference>
<accession>A0AA35YTT2</accession>
<protein>
    <submittedName>
        <fullName evidence="5">Uncharacterized protein</fullName>
    </submittedName>
</protein>
<dbReference type="Proteomes" id="UP001177003">
    <property type="component" value="Chromosome 4"/>
</dbReference>
<feature type="domain" description="PB1-like" evidence="4">
    <location>
        <begin position="465"/>
        <end position="563"/>
    </location>
</feature>
<dbReference type="AlphaFoldDB" id="A0AA35YTT2"/>
<dbReference type="InterPro" id="IPR001906">
    <property type="entry name" value="Terpene_synth_N"/>
</dbReference>
<dbReference type="Gene3D" id="1.50.10.130">
    <property type="entry name" value="Terpene synthase, N-terminal domain"/>
    <property type="match status" value="1"/>
</dbReference>
<dbReference type="SFLD" id="SFLDG01019">
    <property type="entry name" value="Terpene_Cyclase_Like_1_C_Termi"/>
    <property type="match status" value="1"/>
</dbReference>
<dbReference type="InterPro" id="IPR005630">
    <property type="entry name" value="Terpene_synthase_metal-bd"/>
</dbReference>
<dbReference type="GO" id="GO:0000287">
    <property type="term" value="F:magnesium ion binding"/>
    <property type="evidence" value="ECO:0007669"/>
    <property type="project" value="InterPro"/>
</dbReference>
<evidence type="ECO:0000259" key="3">
    <source>
        <dbReference type="Pfam" id="PF03936"/>
    </source>
</evidence>
<dbReference type="InterPro" id="IPR034741">
    <property type="entry name" value="Terpene_cyclase-like_1_C"/>
</dbReference>
<sequence length="566" mass="65466">MAINNSVTQLNIPQIVVPTKRDSLPLKIEQSIKYSEQLEEVRNLLKHVEGGRLKLLDMVDVLQKLGINHNFEQEIDSILKMHYTTISNGHASIHDQSLYEVSINFRIFRQHGYYIPADVFARFKQKNGMFFEEIAKDVKGLMALYEASQLSIEGECILEEAADFSYHALKEMMPFLDEDEAMMVKNTLEHPYQRTSSTFMVNKFIKHYSGTTMCELAEMELAKLQALHRTEVNQISRWWKELGLAEELKLARSQPLNWYLWPMASLEDPSLSAERFELIKPIALIFIIDDIFDVYGTLDELVLFTEAVIRWDVNSLERLPYHLRICIEALYNITREISDKIYKKYGFNPIEYLKRTWINLFEAFLVEAKWFASGHLPNADEYLRNGIVSSGAEVVTVHMFFLLGCATNEDSATIIKDNPGITFCLAKILRLWDDLGSAKDENQDGHDGSYVTYYMRDNEDGHPTLFTIKLHHGGEFTKFPNVNYIEGTVTYVDMVDIEEFSIHEMDAIMKGLGYSVPPVIYYHFRVPKGDMHFGLRALGNDDDVLNLSQYVKEHKLIRVYTEHGDR</sequence>
<dbReference type="EMBL" id="OX465080">
    <property type="protein sequence ID" value="CAI9279797.1"/>
    <property type="molecule type" value="Genomic_DNA"/>
</dbReference>
<gene>
    <name evidence="5" type="ORF">LSALG_LOCUS19577</name>
</gene>
<evidence type="ECO:0000313" key="6">
    <source>
        <dbReference type="Proteomes" id="UP001177003"/>
    </source>
</evidence>
<evidence type="ECO:0000256" key="1">
    <source>
        <dbReference type="ARBA" id="ARBA00022723"/>
    </source>
</evidence>
<dbReference type="SFLD" id="SFLDS00005">
    <property type="entry name" value="Isoprenoid_Synthase_Type_I"/>
    <property type="match status" value="1"/>
</dbReference>